<feature type="compositionally biased region" description="Low complexity" evidence="1">
    <location>
        <begin position="78"/>
        <end position="108"/>
    </location>
</feature>
<organism evidence="3 4">
    <name type="scientific">Corynebacterium zhongnanshanii</name>
    <dbReference type="NCBI Taxonomy" id="2768834"/>
    <lineage>
        <taxon>Bacteria</taxon>
        <taxon>Bacillati</taxon>
        <taxon>Actinomycetota</taxon>
        <taxon>Actinomycetes</taxon>
        <taxon>Mycobacteriales</taxon>
        <taxon>Corynebacteriaceae</taxon>
        <taxon>Corynebacterium</taxon>
    </lineage>
</organism>
<name>A0ABQ6VF20_9CORY</name>
<gene>
    <name evidence="3" type="ORF">F8377_02320</name>
</gene>
<keyword evidence="4" id="KW-1185">Reference proteome</keyword>
<evidence type="ECO:0000313" key="4">
    <source>
        <dbReference type="Proteomes" id="UP000436181"/>
    </source>
</evidence>
<evidence type="ECO:0000256" key="1">
    <source>
        <dbReference type="SAM" id="MobiDB-lite"/>
    </source>
</evidence>
<evidence type="ECO:0008006" key="5">
    <source>
        <dbReference type="Google" id="ProtNLM"/>
    </source>
</evidence>
<comment type="caution">
    <text evidence="3">The sequence shown here is derived from an EMBL/GenBank/DDBJ whole genome shotgun (WGS) entry which is preliminary data.</text>
</comment>
<evidence type="ECO:0000256" key="2">
    <source>
        <dbReference type="SAM" id="Phobius"/>
    </source>
</evidence>
<sequence length="187" mass="19590">MTYDPNQGQWGPQQPVYGPPGGYYGQPQGNQGNGTTIAWVVAAIAVTALLVIGGVVGYNALSNKNINNTTNQGQMAVQTSSAPAPSTSSQSSNSAPAQEAQPAPAPQAEAPVISSGYNHYDYNGVTSSGFANNVYWAWKNNYSATGNKYATLSVYSPYTGYTYRMSCYPSGSAVRCTGGKNALVSIY</sequence>
<feature type="region of interest" description="Disordered" evidence="1">
    <location>
        <begin position="73"/>
        <end position="108"/>
    </location>
</feature>
<protein>
    <recommendedName>
        <fullName evidence="5">Secreted protein</fullName>
    </recommendedName>
</protein>
<dbReference type="Proteomes" id="UP000436181">
    <property type="component" value="Unassembled WGS sequence"/>
</dbReference>
<feature type="transmembrane region" description="Helical" evidence="2">
    <location>
        <begin position="37"/>
        <end position="61"/>
    </location>
</feature>
<accession>A0ABQ6VF20</accession>
<dbReference type="RefSeq" id="WP_151843836.1">
    <property type="nucleotide sequence ID" value="NZ_WBZJ01000001.1"/>
</dbReference>
<dbReference type="EMBL" id="WBZJ01000001">
    <property type="protein sequence ID" value="KAB3523017.1"/>
    <property type="molecule type" value="Genomic_DNA"/>
</dbReference>
<feature type="compositionally biased region" description="Low complexity" evidence="1">
    <location>
        <begin position="7"/>
        <end position="16"/>
    </location>
</feature>
<reference evidence="3 4" key="1">
    <citation type="submission" date="2019-10" db="EMBL/GenBank/DDBJ databases">
        <title>Corynebacterium sp novel species isolated from the respiratory tract of Marmot.</title>
        <authorList>
            <person name="Zhang G."/>
        </authorList>
    </citation>
    <scope>NUCLEOTIDE SEQUENCE [LARGE SCALE GENOMIC DNA]</scope>
    <source>
        <strain evidence="3 4">336</strain>
    </source>
</reference>
<evidence type="ECO:0000313" key="3">
    <source>
        <dbReference type="EMBL" id="KAB3523017.1"/>
    </source>
</evidence>
<feature type="region of interest" description="Disordered" evidence="1">
    <location>
        <begin position="1"/>
        <end position="28"/>
    </location>
</feature>
<keyword evidence="2" id="KW-0472">Membrane</keyword>
<keyword evidence="2" id="KW-1133">Transmembrane helix</keyword>
<proteinExistence type="predicted"/>
<keyword evidence="2" id="KW-0812">Transmembrane</keyword>